<evidence type="ECO:0000313" key="3">
    <source>
        <dbReference type="EMBL" id="EDT16286.1"/>
    </source>
</evidence>
<dbReference type="Proteomes" id="UP000005337">
    <property type="component" value="Unassembled WGS sequence"/>
</dbReference>
<name>B1BPR5_CLOPF</name>
<dbReference type="Gene3D" id="2.60.120.860">
    <property type="match status" value="1"/>
</dbReference>
<proteinExistence type="predicted"/>
<feature type="domain" description="Siphovirus-type tail component RIFT-related" evidence="1">
    <location>
        <begin position="12"/>
        <end position="110"/>
    </location>
</feature>
<organism evidence="3 4">
    <name type="scientific">Clostridium perfringens E str. JGS1987</name>
    <dbReference type="NCBI Taxonomy" id="451755"/>
    <lineage>
        <taxon>Bacteria</taxon>
        <taxon>Bacillati</taxon>
        <taxon>Bacillota</taxon>
        <taxon>Clostridia</taxon>
        <taxon>Eubacteriales</taxon>
        <taxon>Clostridiaceae</taxon>
        <taxon>Clostridium</taxon>
    </lineage>
</organism>
<evidence type="ECO:0000259" key="2">
    <source>
        <dbReference type="Pfam" id="PF22768"/>
    </source>
</evidence>
<dbReference type="RefSeq" id="WP_003461826.1">
    <property type="nucleotide sequence ID" value="NZ_ABDW01000003.1"/>
</dbReference>
<protein>
    <submittedName>
        <fullName evidence="3">Phage-related protein</fullName>
    </submittedName>
</protein>
<gene>
    <name evidence="3" type="ORF">AC3_2548</name>
</gene>
<dbReference type="InterPro" id="IPR054738">
    <property type="entry name" value="Siphovirus-type_tail_C"/>
</dbReference>
<dbReference type="InterPro" id="IPR008841">
    <property type="entry name" value="Siphovirus-type_tail_N"/>
</dbReference>
<sequence>MAAQKIIFSNKLGEIEFSNKRPIIINELDGFSELKASMETSKAVKQDGETVDSVTFETRQLVIKFTIMADTIEELFRIRSRVIKIFNPKIKSQLIYDYAGIKRKIECRAESTPAIVLKSNTIACEGDITLLANENPFWEDIYESGELISTWIGGWKFKFKLPFSFKKRGESKKNVYNDGHIETPVEIIFKGPALNPSITNSTTGEFIKVDRELTTDDTLYIKTNFGEKKVEIERNGVRENAFHYIDLDSTFFNLELGDNLIEYRTDNDLEPQSVEIRYRNRYIGV</sequence>
<dbReference type="AlphaFoldDB" id="B1BPR5"/>
<evidence type="ECO:0000313" key="4">
    <source>
        <dbReference type="Proteomes" id="UP000005337"/>
    </source>
</evidence>
<dbReference type="Pfam" id="PF22768">
    <property type="entry name" value="SPP1_Dit"/>
    <property type="match status" value="1"/>
</dbReference>
<dbReference type="EMBL" id="ABDW01000003">
    <property type="protein sequence ID" value="EDT16286.1"/>
    <property type="molecule type" value="Genomic_DNA"/>
</dbReference>
<accession>B1BPR5</accession>
<dbReference type="Gene3D" id="2.40.30.200">
    <property type="match status" value="1"/>
</dbReference>
<comment type="caution">
    <text evidence="3">The sequence shown here is derived from an EMBL/GenBank/DDBJ whole genome shotgun (WGS) entry which is preliminary data.</text>
</comment>
<reference evidence="3 4" key="1">
    <citation type="submission" date="2007-07" db="EMBL/GenBank/DDBJ databases">
        <title>Annotation of Clostridium perfringens E str. JGS1987.</title>
        <authorList>
            <person name="Paulsen I."/>
            <person name="Sebastian Y."/>
        </authorList>
    </citation>
    <scope>NUCLEOTIDE SEQUENCE [LARGE SCALE GENOMIC DNA]</scope>
    <source>
        <strain evidence="4">E str. JGS1987</strain>
    </source>
</reference>
<evidence type="ECO:0000259" key="1">
    <source>
        <dbReference type="Pfam" id="PF05709"/>
    </source>
</evidence>
<feature type="domain" description="Siphovirus-type tail component C-terminal" evidence="2">
    <location>
        <begin position="179"/>
        <end position="282"/>
    </location>
</feature>
<dbReference type="Pfam" id="PF05709">
    <property type="entry name" value="Sipho_tail"/>
    <property type="match status" value="1"/>
</dbReference>